<organism evidence="2 3">
    <name type="scientific">Sodiomyces alkalinus (strain CBS 110278 / VKM F-3762 / F11)</name>
    <name type="common">Alkaliphilic filamentous fungus</name>
    <dbReference type="NCBI Taxonomy" id="1314773"/>
    <lineage>
        <taxon>Eukaryota</taxon>
        <taxon>Fungi</taxon>
        <taxon>Dikarya</taxon>
        <taxon>Ascomycota</taxon>
        <taxon>Pezizomycotina</taxon>
        <taxon>Sordariomycetes</taxon>
        <taxon>Hypocreomycetidae</taxon>
        <taxon>Glomerellales</taxon>
        <taxon>Plectosphaerellaceae</taxon>
        <taxon>Sodiomyces</taxon>
    </lineage>
</organism>
<feature type="compositionally biased region" description="Basic and acidic residues" evidence="1">
    <location>
        <begin position="1"/>
        <end position="18"/>
    </location>
</feature>
<evidence type="ECO:0000313" key="2">
    <source>
        <dbReference type="EMBL" id="ROT38942.1"/>
    </source>
</evidence>
<dbReference type="RefSeq" id="XP_028466748.1">
    <property type="nucleotide sequence ID" value="XM_028614953.1"/>
</dbReference>
<protein>
    <submittedName>
        <fullName evidence="2">Uncharacterized protein</fullName>
    </submittedName>
</protein>
<feature type="compositionally biased region" description="Polar residues" evidence="1">
    <location>
        <begin position="95"/>
        <end position="109"/>
    </location>
</feature>
<feature type="compositionally biased region" description="Polar residues" evidence="1">
    <location>
        <begin position="124"/>
        <end position="139"/>
    </location>
</feature>
<evidence type="ECO:0000256" key="1">
    <source>
        <dbReference type="SAM" id="MobiDB-lite"/>
    </source>
</evidence>
<evidence type="ECO:0000313" key="3">
    <source>
        <dbReference type="Proteomes" id="UP000272025"/>
    </source>
</evidence>
<dbReference type="GeneID" id="39583430"/>
<dbReference type="EMBL" id="ML119054">
    <property type="protein sequence ID" value="ROT38942.1"/>
    <property type="molecule type" value="Genomic_DNA"/>
</dbReference>
<reference evidence="2 3" key="1">
    <citation type="journal article" date="2018" name="Mol. Ecol.">
        <title>The obligate alkalophilic soda-lake fungus Sodiomyces alkalinus has shifted to a protein diet.</title>
        <authorList>
            <person name="Grum-Grzhimaylo A.A."/>
            <person name="Falkoski D.L."/>
            <person name="van den Heuvel J."/>
            <person name="Valero-Jimenez C.A."/>
            <person name="Min B."/>
            <person name="Choi I.G."/>
            <person name="Lipzen A."/>
            <person name="Daum C.G."/>
            <person name="Aanen D.K."/>
            <person name="Tsang A."/>
            <person name="Henrissat B."/>
            <person name="Bilanenko E.N."/>
            <person name="de Vries R.P."/>
            <person name="van Kan J.A.L."/>
            <person name="Grigoriev I.V."/>
            <person name="Debets A.J.M."/>
        </authorList>
    </citation>
    <scope>NUCLEOTIDE SEQUENCE [LARGE SCALE GENOMIC DNA]</scope>
    <source>
        <strain evidence="2 3">F11</strain>
    </source>
</reference>
<dbReference type="AlphaFoldDB" id="A0A3N2PWT7"/>
<keyword evidence="3" id="KW-1185">Reference proteome</keyword>
<gene>
    <name evidence="2" type="ORF">SODALDRAFT_378077</name>
</gene>
<sequence length="139" mass="15186">MEAAGVKEDVERRARRSDTTQYRDSQLEPLMEARISPGRHIWAHVDPTPSVSSTPFTADESKPSSNTTSAPARLTDAVQWPGLSSARGGPDGPQTFLSSFRSTQSNKTSHVPLDALGRMKKTTTDGSSTPVSYSRSWHR</sequence>
<name>A0A3N2PWT7_SODAK</name>
<dbReference type="Proteomes" id="UP000272025">
    <property type="component" value="Unassembled WGS sequence"/>
</dbReference>
<feature type="region of interest" description="Disordered" evidence="1">
    <location>
        <begin position="1"/>
        <end position="139"/>
    </location>
</feature>
<accession>A0A3N2PWT7</accession>
<proteinExistence type="predicted"/>